<accession>A0ABU2KW72</accession>
<dbReference type="Gene3D" id="1.10.260.40">
    <property type="entry name" value="lambda repressor-like DNA-binding domains"/>
    <property type="match status" value="1"/>
</dbReference>
<dbReference type="SUPFAM" id="SSF47413">
    <property type="entry name" value="lambda repressor-like DNA-binding domains"/>
    <property type="match status" value="1"/>
</dbReference>
<evidence type="ECO:0000259" key="1">
    <source>
        <dbReference type="PROSITE" id="PS50943"/>
    </source>
</evidence>
<sequence>MPTPHGITPTAGQGLLHGDREGRIAGYVLKVIRQVLGSTQEDLAERLRVDVTTVQGWESGRRPLTAVSAGTYLRIRHFLLRSGASPRLLPQLDTAMEADRFIGYVLSSEGPIELDGHPLASWVITRPFTDLLGWTFTGTAPAALAEAPVRRRGPAPPGPQLAADERRHVMDHLRDAAEQAAPDTAEGALLRRQAHYVAGYDQSSETVEWLAVMQRTEQRRLRSDEWTPSWAVVRSGAHTLARQGDADALPQFIGVHVETDECEIANLNYWAYWLGELTDPQLDDTFMIEVDLGAWHGDRLLEHLTAKLVAGNPYVDVVAHSLWSLVHRKPDAITPTRGTALSSAAKRILDEDGAMSPQSRRELNEVLYALRIIHRR</sequence>
<dbReference type="EMBL" id="JAVREK010000016">
    <property type="protein sequence ID" value="MDT0303546.1"/>
    <property type="molecule type" value="Genomic_DNA"/>
</dbReference>
<gene>
    <name evidence="2" type="ORF">RM446_15620</name>
</gene>
<dbReference type="Proteomes" id="UP001183226">
    <property type="component" value="Unassembled WGS sequence"/>
</dbReference>
<comment type="caution">
    <text evidence="2">The sequence shown here is derived from an EMBL/GenBank/DDBJ whole genome shotgun (WGS) entry which is preliminary data.</text>
</comment>
<dbReference type="CDD" id="cd00093">
    <property type="entry name" value="HTH_XRE"/>
    <property type="match status" value="1"/>
</dbReference>
<dbReference type="InterPro" id="IPR010982">
    <property type="entry name" value="Lambda_DNA-bd_dom_sf"/>
</dbReference>
<keyword evidence="3" id="KW-1185">Reference proteome</keyword>
<protein>
    <submittedName>
        <fullName evidence="2">Helix-turn-helix transcriptional regulator</fullName>
    </submittedName>
</protein>
<evidence type="ECO:0000313" key="3">
    <source>
        <dbReference type="Proteomes" id="UP001183226"/>
    </source>
</evidence>
<proteinExistence type="predicted"/>
<evidence type="ECO:0000313" key="2">
    <source>
        <dbReference type="EMBL" id="MDT0303546.1"/>
    </source>
</evidence>
<dbReference type="Pfam" id="PF01381">
    <property type="entry name" value="HTH_3"/>
    <property type="match status" value="1"/>
</dbReference>
<feature type="domain" description="HTH cro/C1-type" evidence="1">
    <location>
        <begin position="29"/>
        <end position="62"/>
    </location>
</feature>
<dbReference type="InterPro" id="IPR001387">
    <property type="entry name" value="Cro/C1-type_HTH"/>
</dbReference>
<reference evidence="3" key="1">
    <citation type="submission" date="2023-07" db="EMBL/GenBank/DDBJ databases">
        <title>30 novel species of actinomycetes from the DSMZ collection.</title>
        <authorList>
            <person name="Nouioui I."/>
        </authorList>
    </citation>
    <scope>NUCLEOTIDE SEQUENCE [LARGE SCALE GENOMIC DNA]</scope>
    <source>
        <strain evidence="3">DSM 45055</strain>
    </source>
</reference>
<dbReference type="RefSeq" id="WP_311546036.1">
    <property type="nucleotide sequence ID" value="NZ_JAVREK010000016.1"/>
</dbReference>
<dbReference type="PROSITE" id="PS50943">
    <property type="entry name" value="HTH_CROC1"/>
    <property type="match status" value="1"/>
</dbReference>
<name>A0ABU2KW72_9ACTN</name>
<organism evidence="2 3">
    <name type="scientific">Streptomonospora wellingtoniae</name>
    <dbReference type="NCBI Taxonomy" id="3075544"/>
    <lineage>
        <taxon>Bacteria</taxon>
        <taxon>Bacillati</taxon>
        <taxon>Actinomycetota</taxon>
        <taxon>Actinomycetes</taxon>
        <taxon>Streptosporangiales</taxon>
        <taxon>Nocardiopsidaceae</taxon>
        <taxon>Streptomonospora</taxon>
    </lineage>
</organism>